<organism evidence="2 3">
    <name type="scientific">Candidatus Nomurabacteria bacterium RIFCSPLOWO2_01_FULL_36_16</name>
    <dbReference type="NCBI Taxonomy" id="1801767"/>
    <lineage>
        <taxon>Bacteria</taxon>
        <taxon>Candidatus Nomuraibacteriota</taxon>
    </lineage>
</organism>
<dbReference type="InterPro" id="IPR015797">
    <property type="entry name" value="NUDIX_hydrolase-like_dom_sf"/>
</dbReference>
<dbReference type="Pfam" id="PF00293">
    <property type="entry name" value="NUDIX"/>
    <property type="match status" value="1"/>
</dbReference>
<dbReference type="EMBL" id="MFUR01000005">
    <property type="protein sequence ID" value="OGI87060.1"/>
    <property type="molecule type" value="Genomic_DNA"/>
</dbReference>
<dbReference type="InterPro" id="IPR000086">
    <property type="entry name" value="NUDIX_hydrolase_dom"/>
</dbReference>
<comment type="caution">
    <text evidence="2">The sequence shown here is derived from an EMBL/GenBank/DDBJ whole genome shotgun (WGS) entry which is preliminary data.</text>
</comment>
<proteinExistence type="predicted"/>
<name>A0A1F6WYW2_9BACT</name>
<protein>
    <recommendedName>
        <fullName evidence="1">Nudix hydrolase domain-containing protein</fullName>
    </recommendedName>
</protein>
<evidence type="ECO:0000313" key="3">
    <source>
        <dbReference type="Proteomes" id="UP000177001"/>
    </source>
</evidence>
<accession>A0A1F6WYW2</accession>
<dbReference type="PROSITE" id="PS51462">
    <property type="entry name" value="NUDIX"/>
    <property type="match status" value="1"/>
</dbReference>
<dbReference type="Proteomes" id="UP000177001">
    <property type="component" value="Unassembled WGS sequence"/>
</dbReference>
<evidence type="ECO:0000259" key="1">
    <source>
        <dbReference type="PROSITE" id="PS51462"/>
    </source>
</evidence>
<dbReference type="SUPFAM" id="SSF55811">
    <property type="entry name" value="Nudix"/>
    <property type="match status" value="1"/>
</dbReference>
<evidence type="ECO:0000313" key="2">
    <source>
        <dbReference type="EMBL" id="OGI87060.1"/>
    </source>
</evidence>
<dbReference type="Gene3D" id="3.90.79.10">
    <property type="entry name" value="Nucleoside Triphosphate Pyrophosphohydrolase"/>
    <property type="match status" value="1"/>
</dbReference>
<feature type="domain" description="Nudix hydrolase" evidence="1">
    <location>
        <begin position="28"/>
        <end position="161"/>
    </location>
</feature>
<dbReference type="AlphaFoldDB" id="A0A1F6WYW2"/>
<reference evidence="2 3" key="1">
    <citation type="journal article" date="2016" name="Nat. Commun.">
        <title>Thousands of microbial genomes shed light on interconnected biogeochemical processes in an aquifer system.</title>
        <authorList>
            <person name="Anantharaman K."/>
            <person name="Brown C.T."/>
            <person name="Hug L.A."/>
            <person name="Sharon I."/>
            <person name="Castelle C.J."/>
            <person name="Probst A.J."/>
            <person name="Thomas B.C."/>
            <person name="Singh A."/>
            <person name="Wilkins M.J."/>
            <person name="Karaoz U."/>
            <person name="Brodie E.L."/>
            <person name="Williams K.H."/>
            <person name="Hubbard S.S."/>
            <person name="Banfield J.F."/>
        </authorList>
    </citation>
    <scope>NUCLEOTIDE SEQUENCE [LARGE SCALE GENOMIC DNA]</scope>
</reference>
<sequence>MDELINTVDENDVITGEQLKSICHRDKILHRGASIFCFEDNNLKRVLINKRSMNISVEPGALCVPGGHLTIGESYIDGAEREFTEEMLGNNFTGKIKLEELFKIKKFTDNDYGFETIFRTVYAGGFSPDPHEVESFYFEDISEVIKEIKNAPEKFTETTILLFNEYAKRYLK</sequence>
<gene>
    <name evidence="2" type="ORF">A3A91_00080</name>
</gene>